<dbReference type="Proteomes" id="UP000799424">
    <property type="component" value="Unassembled WGS sequence"/>
</dbReference>
<sequence length="125" mass="13887">MQSMGAYCSTTCAARTDDFSMSQRRPPSTSATWPHRIPSQNQPHSRSRSRSRSRSGKTTWSRSGRPRNRRRPRLTALVGRTRGHSMLSALKATDQKQGAGEESQQGHLGIVSRPFLVHATNVSGR</sequence>
<gene>
    <name evidence="2" type="ORF">CC86DRAFT_170557</name>
</gene>
<feature type="compositionally biased region" description="Basic residues" evidence="1">
    <location>
        <begin position="64"/>
        <end position="73"/>
    </location>
</feature>
<reference evidence="2" key="1">
    <citation type="journal article" date="2020" name="Stud. Mycol.">
        <title>101 Dothideomycetes genomes: a test case for predicting lifestyles and emergence of pathogens.</title>
        <authorList>
            <person name="Haridas S."/>
            <person name="Albert R."/>
            <person name="Binder M."/>
            <person name="Bloem J."/>
            <person name="Labutti K."/>
            <person name="Salamov A."/>
            <person name="Andreopoulos B."/>
            <person name="Baker S."/>
            <person name="Barry K."/>
            <person name="Bills G."/>
            <person name="Bluhm B."/>
            <person name="Cannon C."/>
            <person name="Castanera R."/>
            <person name="Culley D."/>
            <person name="Daum C."/>
            <person name="Ezra D."/>
            <person name="Gonzalez J."/>
            <person name="Henrissat B."/>
            <person name="Kuo A."/>
            <person name="Liang C."/>
            <person name="Lipzen A."/>
            <person name="Lutzoni F."/>
            <person name="Magnuson J."/>
            <person name="Mondo S."/>
            <person name="Nolan M."/>
            <person name="Ohm R."/>
            <person name="Pangilinan J."/>
            <person name="Park H.-J."/>
            <person name="Ramirez L."/>
            <person name="Alfaro M."/>
            <person name="Sun H."/>
            <person name="Tritt A."/>
            <person name="Yoshinaga Y."/>
            <person name="Zwiers L.-H."/>
            <person name="Turgeon B."/>
            <person name="Goodwin S."/>
            <person name="Spatafora J."/>
            <person name="Crous P."/>
            <person name="Grigoriev I."/>
        </authorList>
    </citation>
    <scope>NUCLEOTIDE SEQUENCE</scope>
    <source>
        <strain evidence="2">CBS 113818</strain>
    </source>
</reference>
<keyword evidence="3" id="KW-1185">Reference proteome</keyword>
<feature type="region of interest" description="Disordered" evidence="1">
    <location>
        <begin position="1"/>
        <end position="86"/>
    </location>
</feature>
<accession>A0A6A6ZAN6</accession>
<evidence type="ECO:0000313" key="2">
    <source>
        <dbReference type="EMBL" id="KAF2818171.1"/>
    </source>
</evidence>
<dbReference type="EMBL" id="MU006258">
    <property type="protein sequence ID" value="KAF2818171.1"/>
    <property type="molecule type" value="Genomic_DNA"/>
</dbReference>
<evidence type="ECO:0000313" key="3">
    <source>
        <dbReference type="Proteomes" id="UP000799424"/>
    </source>
</evidence>
<organism evidence="2 3">
    <name type="scientific">Ophiobolus disseminans</name>
    <dbReference type="NCBI Taxonomy" id="1469910"/>
    <lineage>
        <taxon>Eukaryota</taxon>
        <taxon>Fungi</taxon>
        <taxon>Dikarya</taxon>
        <taxon>Ascomycota</taxon>
        <taxon>Pezizomycotina</taxon>
        <taxon>Dothideomycetes</taxon>
        <taxon>Pleosporomycetidae</taxon>
        <taxon>Pleosporales</taxon>
        <taxon>Pleosporineae</taxon>
        <taxon>Phaeosphaeriaceae</taxon>
        <taxon>Ophiobolus</taxon>
    </lineage>
</organism>
<protein>
    <submittedName>
        <fullName evidence="2">Uncharacterized protein</fullName>
    </submittedName>
</protein>
<feature type="compositionally biased region" description="Basic residues" evidence="1">
    <location>
        <begin position="45"/>
        <end position="55"/>
    </location>
</feature>
<dbReference type="AlphaFoldDB" id="A0A6A6ZAN6"/>
<name>A0A6A6ZAN6_9PLEO</name>
<evidence type="ECO:0000256" key="1">
    <source>
        <dbReference type="SAM" id="MobiDB-lite"/>
    </source>
</evidence>
<feature type="compositionally biased region" description="Polar residues" evidence="1">
    <location>
        <begin position="1"/>
        <end position="44"/>
    </location>
</feature>
<proteinExistence type="predicted"/>